<evidence type="ECO:0000313" key="3">
    <source>
        <dbReference type="Ensembl" id="ENSGWIP00000019221.1"/>
    </source>
</evidence>
<protein>
    <recommendedName>
        <fullName evidence="2">Integrase catalytic domain-containing protein</fullName>
    </recommendedName>
</protein>
<dbReference type="InterPro" id="IPR001584">
    <property type="entry name" value="Integrase_cat-core"/>
</dbReference>
<dbReference type="GO" id="GO:0003676">
    <property type="term" value="F:nucleic acid binding"/>
    <property type="evidence" value="ECO:0007669"/>
    <property type="project" value="InterPro"/>
</dbReference>
<accession>A0A8C5G6X1</accession>
<dbReference type="InterPro" id="IPR050951">
    <property type="entry name" value="Retrovirus_Pol_polyprotein"/>
</dbReference>
<evidence type="ECO:0000313" key="4">
    <source>
        <dbReference type="Proteomes" id="UP000694680"/>
    </source>
</evidence>
<dbReference type="Proteomes" id="UP000694680">
    <property type="component" value="Chromosome 21"/>
</dbReference>
<dbReference type="PROSITE" id="PS50994">
    <property type="entry name" value="INTEGRASE"/>
    <property type="match status" value="1"/>
</dbReference>
<feature type="region of interest" description="Disordered" evidence="1">
    <location>
        <begin position="198"/>
        <end position="220"/>
    </location>
</feature>
<sequence length="255" mass="29021">CMEYNNTILTCKCTSLFGCPEEILTDNEPQYAGQTFQNFITKWGIKHITSSPHYPKSNGFIERHVRHIKSIVKKTLKTGGDLQVALLQVRETPIDSKLPSPAELMFGRPVTTLLPSRGDPGKEEHRLHLQQRTADMKEHHDRSSRRELAPFCRGQHVTVLNKNRGTWHPAIVVQKCNEPRSYIVQTPNGSEVRRCRSQIQEETHKSDRAPAGTPSTKPCDTYTNTGEAKVYVKALHNRIADFLYCHHLKFEGHSS</sequence>
<dbReference type="PANTHER" id="PTHR37984">
    <property type="entry name" value="PROTEIN CBG26694"/>
    <property type="match status" value="1"/>
</dbReference>
<evidence type="ECO:0000256" key="1">
    <source>
        <dbReference type="SAM" id="MobiDB-lite"/>
    </source>
</evidence>
<keyword evidence="4" id="KW-1185">Reference proteome</keyword>
<dbReference type="GO" id="GO:0015074">
    <property type="term" value="P:DNA integration"/>
    <property type="evidence" value="ECO:0007669"/>
    <property type="project" value="InterPro"/>
</dbReference>
<organism evidence="3 4">
    <name type="scientific">Gouania willdenowi</name>
    <name type="common">Blunt-snouted clingfish</name>
    <name type="synonym">Lepadogaster willdenowi</name>
    <dbReference type="NCBI Taxonomy" id="441366"/>
    <lineage>
        <taxon>Eukaryota</taxon>
        <taxon>Metazoa</taxon>
        <taxon>Chordata</taxon>
        <taxon>Craniata</taxon>
        <taxon>Vertebrata</taxon>
        <taxon>Euteleostomi</taxon>
        <taxon>Actinopterygii</taxon>
        <taxon>Neopterygii</taxon>
        <taxon>Teleostei</taxon>
        <taxon>Neoteleostei</taxon>
        <taxon>Acanthomorphata</taxon>
        <taxon>Ovalentaria</taxon>
        <taxon>Blenniimorphae</taxon>
        <taxon>Blenniiformes</taxon>
        <taxon>Gobiesocoidei</taxon>
        <taxon>Gobiesocidae</taxon>
        <taxon>Gobiesocinae</taxon>
        <taxon>Gouania</taxon>
    </lineage>
</organism>
<evidence type="ECO:0000259" key="2">
    <source>
        <dbReference type="PROSITE" id="PS50994"/>
    </source>
</evidence>
<feature type="domain" description="Integrase catalytic" evidence="2">
    <location>
        <begin position="1"/>
        <end position="117"/>
    </location>
</feature>
<dbReference type="PANTHER" id="PTHR37984:SF7">
    <property type="entry name" value="INTEGRASE CATALYTIC DOMAIN-CONTAINING PROTEIN"/>
    <property type="match status" value="1"/>
</dbReference>
<reference evidence="3" key="3">
    <citation type="submission" date="2025-09" db="UniProtKB">
        <authorList>
            <consortium name="Ensembl"/>
        </authorList>
    </citation>
    <scope>IDENTIFICATION</scope>
</reference>
<dbReference type="Gene3D" id="3.30.420.10">
    <property type="entry name" value="Ribonuclease H-like superfamily/Ribonuclease H"/>
    <property type="match status" value="1"/>
</dbReference>
<reference evidence="3" key="1">
    <citation type="submission" date="2020-06" db="EMBL/GenBank/DDBJ databases">
        <authorList>
            <consortium name="Wellcome Sanger Institute Data Sharing"/>
        </authorList>
    </citation>
    <scope>NUCLEOTIDE SEQUENCE [LARGE SCALE GENOMIC DNA]</scope>
</reference>
<dbReference type="Ensembl" id="ENSGWIT00000021154.1">
    <property type="protein sequence ID" value="ENSGWIP00000019221.1"/>
    <property type="gene ID" value="ENSGWIG00000010537.1"/>
</dbReference>
<name>A0A8C5G6X1_GOUWI</name>
<proteinExistence type="predicted"/>
<dbReference type="InterPro" id="IPR036397">
    <property type="entry name" value="RNaseH_sf"/>
</dbReference>
<dbReference type="SUPFAM" id="SSF53098">
    <property type="entry name" value="Ribonuclease H-like"/>
    <property type="match status" value="1"/>
</dbReference>
<reference evidence="3" key="2">
    <citation type="submission" date="2025-08" db="UniProtKB">
        <authorList>
            <consortium name="Ensembl"/>
        </authorList>
    </citation>
    <scope>IDENTIFICATION</scope>
</reference>
<dbReference type="AlphaFoldDB" id="A0A8C5G6X1"/>
<feature type="compositionally biased region" description="Basic and acidic residues" evidence="1">
    <location>
        <begin position="198"/>
        <end position="208"/>
    </location>
</feature>
<dbReference type="InterPro" id="IPR012337">
    <property type="entry name" value="RNaseH-like_sf"/>
</dbReference>